<keyword evidence="4" id="KW-1185">Reference proteome</keyword>
<dbReference type="AlphaFoldDB" id="A0A238KA77"/>
<dbReference type="SMART" id="SM00327">
    <property type="entry name" value="VWA"/>
    <property type="match status" value="1"/>
</dbReference>
<name>A0A238KA77_9RHOB</name>
<evidence type="ECO:0000313" key="3">
    <source>
        <dbReference type="EMBL" id="SMX39417.1"/>
    </source>
</evidence>
<feature type="transmembrane region" description="Helical" evidence="1">
    <location>
        <begin position="298"/>
        <end position="320"/>
    </location>
</feature>
<keyword evidence="1" id="KW-0472">Membrane</keyword>
<organism evidence="3 4">
    <name type="scientific">Pelagimonas varians</name>
    <dbReference type="NCBI Taxonomy" id="696760"/>
    <lineage>
        <taxon>Bacteria</taxon>
        <taxon>Pseudomonadati</taxon>
        <taxon>Pseudomonadota</taxon>
        <taxon>Alphaproteobacteria</taxon>
        <taxon>Rhodobacterales</taxon>
        <taxon>Roseobacteraceae</taxon>
        <taxon>Pelagimonas</taxon>
    </lineage>
</organism>
<evidence type="ECO:0000259" key="2">
    <source>
        <dbReference type="PROSITE" id="PS50234"/>
    </source>
</evidence>
<protein>
    <submittedName>
        <fullName evidence="3">von Willebrand factor type A domain protein</fullName>
    </submittedName>
</protein>
<proteinExistence type="predicted"/>
<reference evidence="3 4" key="1">
    <citation type="submission" date="2017-05" db="EMBL/GenBank/DDBJ databases">
        <authorList>
            <person name="Song R."/>
            <person name="Chenine A.L."/>
            <person name="Ruprecht R.M."/>
        </authorList>
    </citation>
    <scope>NUCLEOTIDE SEQUENCE [LARGE SCALE GENOMIC DNA]</scope>
    <source>
        <strain evidence="3 4">CECT 8663</strain>
    </source>
</reference>
<sequence length="331" mass="35719">MLSFALPWAFALLPLPLLIWKFAAPRKERAAAVRVPFFAEMTEALGTVPSNGAIVRRRGAWQMLCVTLCWVCVVAGLARPEMLGEPIVIEKAARDLILAVDISGSMDERDLKTPEGQPLQRLDAVKSVINDFIANREGDRIALIVFGSSAYLQTPFTEDLTSAAELMDQTEVGMAGPHTAIGDAIGLSLRTFEASEIDQKLLILLSDGADTNSRMSPLNAAEIAAEKGVTIYTIGVGDANGTGEQRVDLDALEGIAKRASGQFYFADDAEGLAQIYAEIDALNPRVVDTSTFQPRDPMGFLLFALATVLGLVGLYLGTFLTRQSAQRTRNV</sequence>
<keyword evidence="1" id="KW-0812">Transmembrane</keyword>
<dbReference type="PROSITE" id="PS50234">
    <property type="entry name" value="VWFA"/>
    <property type="match status" value="1"/>
</dbReference>
<gene>
    <name evidence="3" type="ORF">PEV8663_01706</name>
</gene>
<accession>A0A238KA77</accession>
<dbReference type="Gene3D" id="3.40.50.410">
    <property type="entry name" value="von Willebrand factor, type A domain"/>
    <property type="match status" value="1"/>
</dbReference>
<evidence type="ECO:0000313" key="4">
    <source>
        <dbReference type="Proteomes" id="UP000220836"/>
    </source>
</evidence>
<dbReference type="Pfam" id="PF00092">
    <property type="entry name" value="VWA"/>
    <property type="match status" value="1"/>
</dbReference>
<dbReference type="OrthoDB" id="6206554at2"/>
<dbReference type="InterPro" id="IPR002035">
    <property type="entry name" value="VWF_A"/>
</dbReference>
<dbReference type="Proteomes" id="UP000220836">
    <property type="component" value="Unassembled WGS sequence"/>
</dbReference>
<dbReference type="InterPro" id="IPR050768">
    <property type="entry name" value="UPF0353/GerABKA_families"/>
</dbReference>
<keyword evidence="1" id="KW-1133">Transmembrane helix</keyword>
<dbReference type="RefSeq" id="WP_097804221.1">
    <property type="nucleotide sequence ID" value="NZ_FXYH01000005.1"/>
</dbReference>
<dbReference type="SUPFAM" id="SSF53300">
    <property type="entry name" value="vWA-like"/>
    <property type="match status" value="1"/>
</dbReference>
<dbReference type="PANTHER" id="PTHR22550:SF18">
    <property type="entry name" value="VWFA DOMAIN-CONTAINING PROTEIN"/>
    <property type="match status" value="1"/>
</dbReference>
<feature type="domain" description="VWFA" evidence="2">
    <location>
        <begin position="95"/>
        <end position="279"/>
    </location>
</feature>
<dbReference type="InterPro" id="IPR036465">
    <property type="entry name" value="vWFA_dom_sf"/>
</dbReference>
<dbReference type="EMBL" id="FXYH01000005">
    <property type="protein sequence ID" value="SMX39417.1"/>
    <property type="molecule type" value="Genomic_DNA"/>
</dbReference>
<dbReference type="PANTHER" id="PTHR22550">
    <property type="entry name" value="SPORE GERMINATION PROTEIN"/>
    <property type="match status" value="1"/>
</dbReference>
<evidence type="ECO:0000256" key="1">
    <source>
        <dbReference type="SAM" id="Phobius"/>
    </source>
</evidence>